<accession>A0A816PN64</accession>
<reference evidence="1" key="1">
    <citation type="submission" date="2021-01" db="EMBL/GenBank/DDBJ databases">
        <authorList>
            <consortium name="Genoscope - CEA"/>
            <person name="William W."/>
        </authorList>
    </citation>
    <scope>NUCLEOTIDE SEQUENCE</scope>
</reference>
<proteinExistence type="predicted"/>
<name>A0A816PN64_BRANA</name>
<evidence type="ECO:0000313" key="1">
    <source>
        <dbReference type="EMBL" id="CAF2050815.1"/>
    </source>
</evidence>
<gene>
    <name evidence="1" type="ORF">DARMORV10_A09P62240.1</name>
</gene>
<dbReference type="PANTHER" id="PTHR48147">
    <property type="entry name" value="PROTEIN CBG23787"/>
    <property type="match status" value="1"/>
</dbReference>
<organism evidence="1">
    <name type="scientific">Brassica napus</name>
    <name type="common">Rape</name>
    <dbReference type="NCBI Taxonomy" id="3708"/>
    <lineage>
        <taxon>Eukaryota</taxon>
        <taxon>Viridiplantae</taxon>
        <taxon>Streptophyta</taxon>
        <taxon>Embryophyta</taxon>
        <taxon>Tracheophyta</taxon>
        <taxon>Spermatophyta</taxon>
        <taxon>Magnoliopsida</taxon>
        <taxon>eudicotyledons</taxon>
        <taxon>Gunneridae</taxon>
        <taxon>Pentapetalae</taxon>
        <taxon>rosids</taxon>
        <taxon>malvids</taxon>
        <taxon>Brassicales</taxon>
        <taxon>Brassicaceae</taxon>
        <taxon>Brassiceae</taxon>
        <taxon>Brassica</taxon>
    </lineage>
</organism>
<protein>
    <submittedName>
        <fullName evidence="1">(rape) hypothetical protein</fullName>
    </submittedName>
</protein>
<sequence>MCLYKIINVEVSTVIGLAEEYKHLVGATHSDDADFHSVVKLVQQGYKMRRSDWEKGFVNNARQKAKMQSMVKI</sequence>
<dbReference type="AlphaFoldDB" id="A0A816PN64"/>
<dbReference type="PANTHER" id="PTHR48147:SF5">
    <property type="entry name" value="REPEAT-CONTAINING PROTEIN, PUTATIVE-RELATED"/>
    <property type="match status" value="1"/>
</dbReference>
<dbReference type="Proteomes" id="UP001295469">
    <property type="component" value="Chromosome A09"/>
</dbReference>
<dbReference type="EMBL" id="HG994363">
    <property type="protein sequence ID" value="CAF2050815.1"/>
    <property type="molecule type" value="Genomic_DNA"/>
</dbReference>